<organism evidence="8 9">
    <name type="scientific">Ceratopteris richardii</name>
    <name type="common">Triangle waterfern</name>
    <dbReference type="NCBI Taxonomy" id="49495"/>
    <lineage>
        <taxon>Eukaryota</taxon>
        <taxon>Viridiplantae</taxon>
        <taxon>Streptophyta</taxon>
        <taxon>Embryophyta</taxon>
        <taxon>Tracheophyta</taxon>
        <taxon>Polypodiopsida</taxon>
        <taxon>Polypodiidae</taxon>
        <taxon>Polypodiales</taxon>
        <taxon>Pteridineae</taxon>
        <taxon>Pteridaceae</taxon>
        <taxon>Parkerioideae</taxon>
        <taxon>Ceratopteris</taxon>
    </lineage>
</organism>
<feature type="compositionally biased region" description="Acidic residues" evidence="6">
    <location>
        <begin position="285"/>
        <end position="294"/>
    </location>
</feature>
<gene>
    <name evidence="8" type="ORF">KP509_24G026500</name>
</gene>
<accession>A0A8T2RTA0</accession>
<feature type="compositionally biased region" description="Basic and acidic residues" evidence="6">
    <location>
        <begin position="295"/>
        <end position="307"/>
    </location>
</feature>
<evidence type="ECO:0000256" key="5">
    <source>
        <dbReference type="SAM" id="Coils"/>
    </source>
</evidence>
<reference evidence="8" key="1">
    <citation type="submission" date="2021-08" db="EMBL/GenBank/DDBJ databases">
        <title>WGS assembly of Ceratopteris richardii.</title>
        <authorList>
            <person name="Marchant D.B."/>
            <person name="Chen G."/>
            <person name="Jenkins J."/>
            <person name="Shu S."/>
            <person name="Leebens-Mack J."/>
            <person name="Grimwood J."/>
            <person name="Schmutz J."/>
            <person name="Soltis P."/>
            <person name="Soltis D."/>
            <person name="Chen Z.-H."/>
        </authorList>
    </citation>
    <scope>NUCLEOTIDE SEQUENCE</scope>
    <source>
        <strain evidence="8">Whitten #5841</strain>
        <tissue evidence="8">Leaf</tissue>
    </source>
</reference>
<proteinExistence type="predicted"/>
<evidence type="ECO:0000313" key="8">
    <source>
        <dbReference type="EMBL" id="KAH7299729.1"/>
    </source>
</evidence>
<keyword evidence="4" id="KW-1015">Disulfide bond</keyword>
<dbReference type="OrthoDB" id="28322at2759"/>
<evidence type="ECO:0000313" key="9">
    <source>
        <dbReference type="Proteomes" id="UP000825935"/>
    </source>
</evidence>
<feature type="compositionally biased region" description="Basic and acidic residues" evidence="6">
    <location>
        <begin position="333"/>
        <end position="351"/>
    </location>
</feature>
<dbReference type="EMBL" id="CM035429">
    <property type="protein sequence ID" value="KAH7299729.1"/>
    <property type="molecule type" value="Genomic_DNA"/>
</dbReference>
<dbReference type="PROSITE" id="PS51914">
    <property type="entry name" value="MRH"/>
    <property type="match status" value="1"/>
</dbReference>
<feature type="compositionally biased region" description="Basic and acidic residues" evidence="6">
    <location>
        <begin position="265"/>
        <end position="284"/>
    </location>
</feature>
<dbReference type="SUPFAM" id="SSF50911">
    <property type="entry name" value="Mannose 6-phosphate receptor domain"/>
    <property type="match status" value="1"/>
</dbReference>
<dbReference type="Pfam" id="PF12999">
    <property type="entry name" value="PRKCSH-like"/>
    <property type="match status" value="1"/>
</dbReference>
<dbReference type="Pfam" id="PF13015">
    <property type="entry name" value="PRKCSH_1"/>
    <property type="match status" value="1"/>
</dbReference>
<evidence type="ECO:0000256" key="4">
    <source>
        <dbReference type="ARBA" id="ARBA00023157"/>
    </source>
</evidence>
<feature type="domain" description="MRH" evidence="7">
    <location>
        <begin position="465"/>
        <end position="560"/>
    </location>
</feature>
<feature type="region of interest" description="Disordered" evidence="6">
    <location>
        <begin position="205"/>
        <end position="384"/>
    </location>
</feature>
<dbReference type="InterPro" id="IPR036607">
    <property type="entry name" value="PRKCSH"/>
</dbReference>
<evidence type="ECO:0000256" key="6">
    <source>
        <dbReference type="SAM" id="MobiDB-lite"/>
    </source>
</evidence>
<evidence type="ECO:0000256" key="1">
    <source>
        <dbReference type="ARBA" id="ARBA00022387"/>
    </source>
</evidence>
<dbReference type="OMA" id="YENGQHC"/>
<dbReference type="Proteomes" id="UP000825935">
    <property type="component" value="Chromosome 24"/>
</dbReference>
<feature type="compositionally biased region" description="Acidic residues" evidence="6">
    <location>
        <begin position="352"/>
        <end position="384"/>
    </location>
</feature>
<dbReference type="PANTHER" id="PTHR12630:SF1">
    <property type="entry name" value="GLUCOSIDASE 2 SUBUNIT BETA"/>
    <property type="match status" value="1"/>
</dbReference>
<keyword evidence="3" id="KW-0256">Endoplasmic reticulum</keyword>
<keyword evidence="5" id="KW-0175">Coiled coil</keyword>
<dbReference type="PANTHER" id="PTHR12630">
    <property type="entry name" value="N-LINKED OLIGOSACCHARIDE PROCESSING"/>
    <property type="match status" value="1"/>
</dbReference>
<feature type="coiled-coil region" evidence="5">
    <location>
        <begin position="422"/>
        <end position="456"/>
    </location>
</feature>
<feature type="compositionally biased region" description="Low complexity" evidence="6">
    <location>
        <begin position="229"/>
        <end position="244"/>
    </location>
</feature>
<name>A0A8T2RTA0_CERRI</name>
<feature type="compositionally biased region" description="Acidic residues" evidence="6">
    <location>
        <begin position="252"/>
        <end position="264"/>
    </location>
</feature>
<dbReference type="GO" id="GO:0006491">
    <property type="term" value="P:N-glycan processing"/>
    <property type="evidence" value="ECO:0007669"/>
    <property type="project" value="TreeGrafter"/>
</dbReference>
<dbReference type="InterPro" id="IPR044865">
    <property type="entry name" value="MRH_dom"/>
</dbReference>
<feature type="compositionally biased region" description="Acidic residues" evidence="6">
    <location>
        <begin position="323"/>
        <end position="332"/>
    </location>
</feature>
<keyword evidence="9" id="KW-1185">Reference proteome</keyword>
<keyword evidence="2" id="KW-0732">Signal</keyword>
<dbReference type="InterPro" id="IPR028146">
    <property type="entry name" value="PRKCSH_N"/>
</dbReference>
<feature type="compositionally biased region" description="Basic and acidic residues" evidence="6">
    <location>
        <begin position="205"/>
        <end position="222"/>
    </location>
</feature>
<dbReference type="Gene3D" id="2.70.130.10">
    <property type="entry name" value="Mannose-6-phosphate receptor binding domain"/>
    <property type="match status" value="1"/>
</dbReference>
<evidence type="ECO:0000256" key="2">
    <source>
        <dbReference type="ARBA" id="ARBA00022729"/>
    </source>
</evidence>
<dbReference type="GO" id="GO:0017177">
    <property type="term" value="C:glucosidase II complex"/>
    <property type="evidence" value="ECO:0007669"/>
    <property type="project" value="TreeGrafter"/>
</dbReference>
<protein>
    <recommendedName>
        <fullName evidence="1">Glucosidase 2 subunit beta</fullName>
    </recommendedName>
</protein>
<evidence type="ECO:0000259" key="7">
    <source>
        <dbReference type="PROSITE" id="PS51914"/>
    </source>
</evidence>
<dbReference type="AlphaFoldDB" id="A0A8T2RTA0"/>
<dbReference type="InterPro" id="IPR009011">
    <property type="entry name" value="Man6P_isomerase_rcpt-bd_dom_sf"/>
</dbReference>
<dbReference type="InterPro" id="IPR039794">
    <property type="entry name" value="Gtb1-like"/>
</dbReference>
<evidence type="ECO:0000256" key="3">
    <source>
        <dbReference type="ARBA" id="ARBA00022824"/>
    </source>
</evidence>
<sequence length="581" mass="65782">MQHRDFRIMGVVACFLQVSLGVTLLFLTLAASTPVSTNFRGISLQDQAYFSTQIIKCRDGSKSFSLERLNDDFCDCVDGTDEPGTSACPNGKFFCKNQGYTPMEIFSSRVNDGICDCCDGSDEYDGKITCSNTCAKAGKVLRERLEKKISIFKAGLEIRKRDVEHAKVTIAKEKSELSVLKQEEKKLKDQVQGLKVKKEAIEKAEQEEKLQREKEEKARKESETDDASEQASKVEAESEVAVSEDITREVQEAETESAEQSEIEDGTHSDLSKEEVGHLGHSETESAEQSEIEDGSSHSDLSKEELGRLVASRWTGENPNIDQEVEGADEEEHSGHDRSTYDDRDNEHPDEASGEDEDDDDDDEREDADDHNEEDEDSNTVDSTDDVFTDDFHWWGRLKHKLKSISDAIARPFKSPVDTSEADAVRKLFKEATSKLNDLQAKISELEKKLEQDFGKGGEFFSLYGQCYELQMNKYTYKICPFKNAVQMEGRSTTSLGMWDGFKDDYKYMHFARGDRCWNGPDRSLRVKLRCGAKIELRDVDEPSRCEYVAELSTPALCLQERLIVLEQRLHGQVEDRHDEL</sequence>
<comment type="caution">
    <text evidence="8">The sequence shown here is derived from an EMBL/GenBank/DDBJ whole genome shotgun (WGS) entry which is preliminary data.</text>
</comment>